<gene>
    <name evidence="2" type="ORF">GCM10009798_13880</name>
</gene>
<evidence type="ECO:0000256" key="1">
    <source>
        <dbReference type="SAM" id="MobiDB-lite"/>
    </source>
</evidence>
<dbReference type="Proteomes" id="UP001500571">
    <property type="component" value="Unassembled WGS sequence"/>
</dbReference>
<reference evidence="3" key="1">
    <citation type="journal article" date="2019" name="Int. J. Syst. Evol. Microbiol.">
        <title>The Global Catalogue of Microorganisms (GCM) 10K type strain sequencing project: providing services to taxonomists for standard genome sequencing and annotation.</title>
        <authorList>
            <consortium name="The Broad Institute Genomics Platform"/>
            <consortium name="The Broad Institute Genome Sequencing Center for Infectious Disease"/>
            <person name="Wu L."/>
            <person name="Ma J."/>
        </authorList>
    </citation>
    <scope>NUCLEOTIDE SEQUENCE [LARGE SCALE GENOMIC DNA]</scope>
    <source>
        <strain evidence="3">JCM 15309</strain>
    </source>
</reference>
<comment type="caution">
    <text evidence="2">The sequence shown here is derived from an EMBL/GenBank/DDBJ whole genome shotgun (WGS) entry which is preliminary data.</text>
</comment>
<evidence type="ECO:0000313" key="2">
    <source>
        <dbReference type="EMBL" id="GAA1955845.1"/>
    </source>
</evidence>
<feature type="region of interest" description="Disordered" evidence="1">
    <location>
        <begin position="213"/>
        <end position="238"/>
    </location>
</feature>
<keyword evidence="3" id="KW-1185">Reference proteome</keyword>
<sequence>MDKSEGGAHVTRRSTVPRAAASVGGALLAAGTQALAALRPARKPLHPDGDVRDGTLLRRGADEKTGVAWLDEPGEDDVAVRLSRAIGLPRRLPDIHGLAVRVQGQAGGDLLFATTGRGRLSRFTLTASRHPQGWPLTTLLPYETDSGAVLLSAVGVGTETYELSWARPAGRWHAFATLRLEAPRGGDAAISFDPVRHQLPGLRQYPAVERLREPAYQRARRSRAPETDSSLQKADDVH</sequence>
<proteinExistence type="predicted"/>
<dbReference type="RefSeq" id="WP_344043777.1">
    <property type="nucleotide sequence ID" value="NZ_BAAAPB010000001.1"/>
</dbReference>
<evidence type="ECO:0000313" key="3">
    <source>
        <dbReference type="Proteomes" id="UP001500571"/>
    </source>
</evidence>
<accession>A0ABP5C0X9</accession>
<organism evidence="2 3">
    <name type="scientific">Nocardioides panacihumi</name>
    <dbReference type="NCBI Taxonomy" id="400774"/>
    <lineage>
        <taxon>Bacteria</taxon>
        <taxon>Bacillati</taxon>
        <taxon>Actinomycetota</taxon>
        <taxon>Actinomycetes</taxon>
        <taxon>Propionibacteriales</taxon>
        <taxon>Nocardioidaceae</taxon>
        <taxon>Nocardioides</taxon>
    </lineage>
</organism>
<dbReference type="SUPFAM" id="SSF50956">
    <property type="entry name" value="Thermostable phytase (3-phytase)"/>
    <property type="match status" value="1"/>
</dbReference>
<name>A0ABP5C0X9_9ACTN</name>
<evidence type="ECO:0008006" key="4">
    <source>
        <dbReference type="Google" id="ProtNLM"/>
    </source>
</evidence>
<dbReference type="EMBL" id="BAAAPB010000001">
    <property type="protein sequence ID" value="GAA1955845.1"/>
    <property type="molecule type" value="Genomic_DNA"/>
</dbReference>
<protein>
    <recommendedName>
        <fullName evidence="4">Phosphodiesterase</fullName>
    </recommendedName>
</protein>